<sequence length="82" mass="9249">MDLSQPSSRFPRSSPFPSAQAFSCRSELRDTPLDNAESLDLYGDTQDGRRSLPRYDFEPLHPPPTARSPRSVLFQYMGACQV</sequence>
<evidence type="ECO:0000313" key="2">
    <source>
        <dbReference type="EMBL" id="KAK3946694.1"/>
    </source>
</evidence>
<gene>
    <name evidence="2" type="ORF">QBC32DRAFT_127303</name>
</gene>
<comment type="caution">
    <text evidence="2">The sequence shown here is derived from an EMBL/GenBank/DDBJ whole genome shotgun (WGS) entry which is preliminary data.</text>
</comment>
<protein>
    <submittedName>
        <fullName evidence="2">Uncharacterized protein</fullName>
    </submittedName>
</protein>
<reference evidence="2" key="1">
    <citation type="journal article" date="2023" name="Mol. Phylogenet. Evol.">
        <title>Genome-scale phylogeny and comparative genomics of the fungal order Sordariales.</title>
        <authorList>
            <person name="Hensen N."/>
            <person name="Bonometti L."/>
            <person name="Westerberg I."/>
            <person name="Brannstrom I.O."/>
            <person name="Guillou S."/>
            <person name="Cros-Aarteil S."/>
            <person name="Calhoun S."/>
            <person name="Haridas S."/>
            <person name="Kuo A."/>
            <person name="Mondo S."/>
            <person name="Pangilinan J."/>
            <person name="Riley R."/>
            <person name="LaButti K."/>
            <person name="Andreopoulos B."/>
            <person name="Lipzen A."/>
            <person name="Chen C."/>
            <person name="Yan M."/>
            <person name="Daum C."/>
            <person name="Ng V."/>
            <person name="Clum A."/>
            <person name="Steindorff A."/>
            <person name="Ohm R.A."/>
            <person name="Martin F."/>
            <person name="Silar P."/>
            <person name="Natvig D.O."/>
            <person name="Lalanne C."/>
            <person name="Gautier V."/>
            <person name="Ament-Velasquez S.L."/>
            <person name="Kruys A."/>
            <person name="Hutchinson M.I."/>
            <person name="Powell A.J."/>
            <person name="Barry K."/>
            <person name="Miller A.N."/>
            <person name="Grigoriev I.V."/>
            <person name="Debuchy R."/>
            <person name="Gladieux P."/>
            <person name="Hiltunen Thoren M."/>
            <person name="Johannesson H."/>
        </authorList>
    </citation>
    <scope>NUCLEOTIDE SEQUENCE</scope>
    <source>
        <strain evidence="2">CBS 626.80</strain>
    </source>
</reference>
<feature type="compositionally biased region" description="Basic and acidic residues" evidence="1">
    <location>
        <begin position="46"/>
        <end position="59"/>
    </location>
</feature>
<dbReference type="AlphaFoldDB" id="A0AAN6NKC9"/>
<feature type="region of interest" description="Disordered" evidence="1">
    <location>
        <begin position="1"/>
        <end position="69"/>
    </location>
</feature>
<accession>A0AAN6NKC9</accession>
<evidence type="ECO:0000313" key="3">
    <source>
        <dbReference type="Proteomes" id="UP001303222"/>
    </source>
</evidence>
<name>A0AAN6NKC9_9PEZI</name>
<organism evidence="2 3">
    <name type="scientific">Pseudoneurospora amorphoporcata</name>
    <dbReference type="NCBI Taxonomy" id="241081"/>
    <lineage>
        <taxon>Eukaryota</taxon>
        <taxon>Fungi</taxon>
        <taxon>Dikarya</taxon>
        <taxon>Ascomycota</taxon>
        <taxon>Pezizomycotina</taxon>
        <taxon>Sordariomycetes</taxon>
        <taxon>Sordariomycetidae</taxon>
        <taxon>Sordariales</taxon>
        <taxon>Sordariaceae</taxon>
        <taxon>Pseudoneurospora</taxon>
    </lineage>
</organism>
<keyword evidence="3" id="KW-1185">Reference proteome</keyword>
<reference evidence="2" key="2">
    <citation type="submission" date="2023-06" db="EMBL/GenBank/DDBJ databases">
        <authorList>
            <consortium name="Lawrence Berkeley National Laboratory"/>
            <person name="Mondo S.J."/>
            <person name="Hensen N."/>
            <person name="Bonometti L."/>
            <person name="Westerberg I."/>
            <person name="Brannstrom I.O."/>
            <person name="Guillou S."/>
            <person name="Cros-Aarteil S."/>
            <person name="Calhoun S."/>
            <person name="Haridas S."/>
            <person name="Kuo A."/>
            <person name="Pangilinan J."/>
            <person name="Riley R."/>
            <person name="Labutti K."/>
            <person name="Andreopoulos B."/>
            <person name="Lipzen A."/>
            <person name="Chen C."/>
            <person name="Yanf M."/>
            <person name="Daum C."/>
            <person name="Ng V."/>
            <person name="Clum A."/>
            <person name="Steindorff A."/>
            <person name="Ohm R."/>
            <person name="Martin F."/>
            <person name="Silar P."/>
            <person name="Natvig D."/>
            <person name="Lalanne C."/>
            <person name="Gautier V."/>
            <person name="Ament-Velasquez S.L."/>
            <person name="Kruys A."/>
            <person name="Hutchinson M.I."/>
            <person name="Powell A.J."/>
            <person name="Barry K."/>
            <person name="Miller A.N."/>
            <person name="Grigoriev I.V."/>
            <person name="Debuchy R."/>
            <person name="Gladieux P."/>
            <person name="Thoren M.H."/>
            <person name="Johannesson H."/>
        </authorList>
    </citation>
    <scope>NUCLEOTIDE SEQUENCE</scope>
    <source>
        <strain evidence="2">CBS 626.80</strain>
    </source>
</reference>
<proteinExistence type="predicted"/>
<dbReference type="Proteomes" id="UP001303222">
    <property type="component" value="Unassembled WGS sequence"/>
</dbReference>
<feature type="compositionally biased region" description="Low complexity" evidence="1">
    <location>
        <begin position="1"/>
        <end position="23"/>
    </location>
</feature>
<dbReference type="EMBL" id="MU859568">
    <property type="protein sequence ID" value="KAK3946694.1"/>
    <property type="molecule type" value="Genomic_DNA"/>
</dbReference>
<evidence type="ECO:0000256" key="1">
    <source>
        <dbReference type="SAM" id="MobiDB-lite"/>
    </source>
</evidence>